<accession>A0A210Q1E8</accession>
<comment type="caution">
    <text evidence="2">The sequence shown here is derived from an EMBL/GenBank/DDBJ whole genome shotgun (WGS) entry which is preliminary data.</text>
</comment>
<dbReference type="Proteomes" id="UP000242188">
    <property type="component" value="Unassembled WGS sequence"/>
</dbReference>
<feature type="compositionally biased region" description="Polar residues" evidence="1">
    <location>
        <begin position="157"/>
        <end position="175"/>
    </location>
</feature>
<feature type="region of interest" description="Disordered" evidence="1">
    <location>
        <begin position="118"/>
        <end position="175"/>
    </location>
</feature>
<feature type="region of interest" description="Disordered" evidence="1">
    <location>
        <begin position="1"/>
        <end position="23"/>
    </location>
</feature>
<dbReference type="EMBL" id="NEDP02005257">
    <property type="protein sequence ID" value="OWF42570.1"/>
    <property type="molecule type" value="Genomic_DNA"/>
</dbReference>
<keyword evidence="3" id="KW-1185">Reference proteome</keyword>
<feature type="region of interest" description="Disordered" evidence="1">
    <location>
        <begin position="774"/>
        <end position="803"/>
    </location>
</feature>
<reference evidence="2 3" key="1">
    <citation type="journal article" date="2017" name="Nat. Ecol. Evol.">
        <title>Scallop genome provides insights into evolution of bilaterian karyotype and development.</title>
        <authorList>
            <person name="Wang S."/>
            <person name="Zhang J."/>
            <person name="Jiao W."/>
            <person name="Li J."/>
            <person name="Xun X."/>
            <person name="Sun Y."/>
            <person name="Guo X."/>
            <person name="Huan P."/>
            <person name="Dong B."/>
            <person name="Zhang L."/>
            <person name="Hu X."/>
            <person name="Sun X."/>
            <person name="Wang J."/>
            <person name="Zhao C."/>
            <person name="Wang Y."/>
            <person name="Wang D."/>
            <person name="Huang X."/>
            <person name="Wang R."/>
            <person name="Lv J."/>
            <person name="Li Y."/>
            <person name="Zhang Z."/>
            <person name="Liu B."/>
            <person name="Lu W."/>
            <person name="Hui Y."/>
            <person name="Liang J."/>
            <person name="Zhou Z."/>
            <person name="Hou R."/>
            <person name="Li X."/>
            <person name="Liu Y."/>
            <person name="Li H."/>
            <person name="Ning X."/>
            <person name="Lin Y."/>
            <person name="Zhao L."/>
            <person name="Xing Q."/>
            <person name="Dou J."/>
            <person name="Li Y."/>
            <person name="Mao J."/>
            <person name="Guo H."/>
            <person name="Dou H."/>
            <person name="Li T."/>
            <person name="Mu C."/>
            <person name="Jiang W."/>
            <person name="Fu Q."/>
            <person name="Fu X."/>
            <person name="Miao Y."/>
            <person name="Liu J."/>
            <person name="Yu Q."/>
            <person name="Li R."/>
            <person name="Liao H."/>
            <person name="Li X."/>
            <person name="Kong Y."/>
            <person name="Jiang Z."/>
            <person name="Chourrout D."/>
            <person name="Li R."/>
            <person name="Bao Z."/>
        </authorList>
    </citation>
    <scope>NUCLEOTIDE SEQUENCE [LARGE SCALE GENOMIC DNA]</scope>
    <source>
        <strain evidence="2 3">PY_sf001</strain>
    </source>
</reference>
<organism evidence="2 3">
    <name type="scientific">Mizuhopecten yessoensis</name>
    <name type="common">Japanese scallop</name>
    <name type="synonym">Patinopecten yessoensis</name>
    <dbReference type="NCBI Taxonomy" id="6573"/>
    <lineage>
        <taxon>Eukaryota</taxon>
        <taxon>Metazoa</taxon>
        <taxon>Spiralia</taxon>
        <taxon>Lophotrochozoa</taxon>
        <taxon>Mollusca</taxon>
        <taxon>Bivalvia</taxon>
        <taxon>Autobranchia</taxon>
        <taxon>Pteriomorphia</taxon>
        <taxon>Pectinida</taxon>
        <taxon>Pectinoidea</taxon>
        <taxon>Pectinidae</taxon>
        <taxon>Mizuhopecten</taxon>
    </lineage>
</organism>
<sequence length="912" mass="101765">MPVYGSHVSSTVCPDDRQRDTRHSVEVVGGADTAVTKTRVTMCSTDTQTETDKDIESDILFRHTGDASKHLRSRVVDTVIRPKGPSNSEIGIGICKAPHRTVSWLDPISTAFANGCQNNSASDSSNSSVSSEGSTDKRGPDTNIAVNISPEVGIPVRSSTPDSTQSASTSIPNPQSCSYVEMFKARRKLEENTKKNHSSIGQHISHTPRVDHQDDTSVYPFEVMTKARRKSQSTDTPTHVDKYQGYTAMCKQELKEREAAQRSDSSRRGYPGLTESVTPPLQMEPWRRIRNNKHPPDKLEISKGYTSSSRSQRERWTSVTVEEGGLPLSISHLNQGYGHTVFDSVTGRKHRDLHAKSGSRTGIHKVQLKNESKKKHITRTPLCPDPELVRIYGGTKQTAWNLHKSQRKKRNVHLFSLMPNYSSQGRRTGERCLENDSASTHQSYISHRDGTDSSTSTKDTGRRCTLDAKLNDHELNMGETLSVKRREHSVFRCAINGRHGLLKPISPLPEQHTPVPRDTGHDRSPVSTDVMGNVYIKGILKSPTEKSRDNEPSPAHHSCSENVATRRVRFEEKGYLDKSYETLELDKLSERYDRTSVGHTNIRPREQNHVSLTQSHNIETEHYLKSSGFTISSPLHFGDVATKERNLPVIQHFRDVGDYDELYPGNGGATRWNDICIDWGTLETRASADVNAGGFTRRPKGQMTDTFASGQTAPDSARSAISNVSNEESDGRASGDGCSAYGTVNRVTVEHHNDRGYDDGMPLCQYSCLMSDGSDPQADIHKEHEQSTPTSRDLRNTSLETSQRQQKAIENLERALKHGVLHASLSNLPISYKGGSTLRHMRNFNTEGHVDLIDMKALDERVSTPRREKPPPPCTRYRSMYDYASKNNSNVWSVDHTRTSTISHPLFEPDAV</sequence>
<gene>
    <name evidence="2" type="ORF">KP79_PYT19135</name>
</gene>
<proteinExistence type="predicted"/>
<feature type="region of interest" description="Disordered" evidence="1">
    <location>
        <begin position="693"/>
        <end position="737"/>
    </location>
</feature>
<feature type="region of interest" description="Disordered" evidence="1">
    <location>
        <begin position="255"/>
        <end position="315"/>
    </location>
</feature>
<feature type="region of interest" description="Disordered" evidence="1">
    <location>
        <begin position="502"/>
        <end position="528"/>
    </location>
</feature>
<feature type="compositionally biased region" description="Polar residues" evidence="1">
    <location>
        <begin position="436"/>
        <end position="445"/>
    </location>
</feature>
<name>A0A210Q1E8_MIZYE</name>
<feature type="compositionally biased region" description="Polar residues" evidence="1">
    <location>
        <begin position="703"/>
        <end position="726"/>
    </location>
</feature>
<evidence type="ECO:0000313" key="3">
    <source>
        <dbReference type="Proteomes" id="UP000242188"/>
    </source>
</evidence>
<feature type="region of interest" description="Disordered" evidence="1">
    <location>
        <begin position="194"/>
        <end position="214"/>
    </location>
</feature>
<feature type="compositionally biased region" description="Basic and acidic residues" evidence="1">
    <location>
        <begin position="14"/>
        <end position="23"/>
    </location>
</feature>
<protein>
    <submittedName>
        <fullName evidence="2">Uncharacterized protein</fullName>
    </submittedName>
</protein>
<feature type="compositionally biased region" description="Low complexity" evidence="1">
    <location>
        <begin position="118"/>
        <end position="133"/>
    </location>
</feature>
<feature type="region of interest" description="Disordered" evidence="1">
    <location>
        <begin position="433"/>
        <end position="463"/>
    </location>
</feature>
<evidence type="ECO:0000313" key="2">
    <source>
        <dbReference type="EMBL" id="OWF42570.1"/>
    </source>
</evidence>
<evidence type="ECO:0000256" key="1">
    <source>
        <dbReference type="SAM" id="MobiDB-lite"/>
    </source>
</evidence>
<dbReference type="AlphaFoldDB" id="A0A210Q1E8"/>
<feature type="compositionally biased region" description="Basic and acidic residues" evidence="1">
    <location>
        <begin position="255"/>
        <end position="267"/>
    </location>
</feature>
<feature type="compositionally biased region" description="Polar residues" evidence="1">
    <location>
        <begin position="787"/>
        <end position="803"/>
    </location>
</feature>